<protein>
    <submittedName>
        <fullName evidence="1">Uncharacterized protein</fullName>
    </submittedName>
</protein>
<reference evidence="1" key="1">
    <citation type="journal article" date="2014" name="Int. J. Syst. Evol. Microbiol.">
        <title>Complete genome sequence of Corynebacterium casei LMG S-19264T (=DSM 44701T), isolated from a smear-ripened cheese.</title>
        <authorList>
            <consortium name="US DOE Joint Genome Institute (JGI-PGF)"/>
            <person name="Walter F."/>
            <person name="Albersmeier A."/>
            <person name="Kalinowski J."/>
            <person name="Ruckert C."/>
        </authorList>
    </citation>
    <scope>NUCLEOTIDE SEQUENCE</scope>
    <source>
        <strain evidence="1">CGMCC 1.12160</strain>
    </source>
</reference>
<keyword evidence="2" id="KW-1185">Reference proteome</keyword>
<dbReference type="EMBL" id="BMEM01000004">
    <property type="protein sequence ID" value="GGF56263.1"/>
    <property type="molecule type" value="Genomic_DNA"/>
</dbReference>
<dbReference type="Proteomes" id="UP000605670">
    <property type="component" value="Unassembled WGS sequence"/>
</dbReference>
<dbReference type="AlphaFoldDB" id="A0A917BRP5"/>
<comment type="caution">
    <text evidence="1">The sequence shown here is derived from an EMBL/GenBank/DDBJ whole genome shotgun (WGS) entry which is preliminary data.</text>
</comment>
<evidence type="ECO:0000313" key="1">
    <source>
        <dbReference type="EMBL" id="GGF56263.1"/>
    </source>
</evidence>
<gene>
    <name evidence="1" type="ORF">GCM10011366_25170</name>
</gene>
<organism evidence="1 2">
    <name type="scientific">Ornithinimicrobium tianjinense</name>
    <dbReference type="NCBI Taxonomy" id="1195761"/>
    <lineage>
        <taxon>Bacteria</taxon>
        <taxon>Bacillati</taxon>
        <taxon>Actinomycetota</taxon>
        <taxon>Actinomycetes</taxon>
        <taxon>Micrococcales</taxon>
        <taxon>Ornithinimicrobiaceae</taxon>
        <taxon>Ornithinimicrobium</taxon>
    </lineage>
</organism>
<accession>A0A917BRP5</accession>
<reference evidence="1" key="2">
    <citation type="submission" date="2020-09" db="EMBL/GenBank/DDBJ databases">
        <authorList>
            <person name="Sun Q."/>
            <person name="Zhou Y."/>
        </authorList>
    </citation>
    <scope>NUCLEOTIDE SEQUENCE</scope>
    <source>
        <strain evidence="1">CGMCC 1.12160</strain>
    </source>
</reference>
<proteinExistence type="predicted"/>
<evidence type="ECO:0000313" key="2">
    <source>
        <dbReference type="Proteomes" id="UP000605670"/>
    </source>
</evidence>
<name>A0A917BRP5_9MICO</name>
<sequence length="114" mass="12736">MVGSRRPSETIRKDLVYNSVPEPLGRRTRNQPEVVRVRNVPPVHTSPVVPNVLTVLDLHNKSVINYNISLLDLHAPPTLVPVANQLSSPFKARLVILKVAHIDTVDLTEPSRVR</sequence>